<comment type="caution">
    <text evidence="4">The sequence shown here is derived from an EMBL/GenBank/DDBJ whole genome shotgun (WGS) entry which is preliminary data.</text>
</comment>
<dbReference type="GO" id="GO:0070531">
    <property type="term" value="C:BRCA1-A complex"/>
    <property type="evidence" value="ECO:0007669"/>
    <property type="project" value="TreeGrafter"/>
</dbReference>
<keyword evidence="1" id="KW-0677">Repeat</keyword>
<dbReference type="SUPFAM" id="SSF48403">
    <property type="entry name" value="Ankyrin repeat"/>
    <property type="match status" value="1"/>
</dbReference>
<organism evidence="4 5">
    <name type="scientific">Phoxinus phoxinus</name>
    <name type="common">Eurasian minnow</name>
    <dbReference type="NCBI Taxonomy" id="58324"/>
    <lineage>
        <taxon>Eukaryota</taxon>
        <taxon>Metazoa</taxon>
        <taxon>Chordata</taxon>
        <taxon>Craniata</taxon>
        <taxon>Vertebrata</taxon>
        <taxon>Euteleostomi</taxon>
        <taxon>Actinopterygii</taxon>
        <taxon>Neopterygii</taxon>
        <taxon>Teleostei</taxon>
        <taxon>Ostariophysi</taxon>
        <taxon>Cypriniformes</taxon>
        <taxon>Leuciscidae</taxon>
        <taxon>Phoxininae</taxon>
        <taxon>Phoxinus</taxon>
    </lineage>
</organism>
<dbReference type="AlphaFoldDB" id="A0AAN9CPK9"/>
<feature type="repeat" description="ANK" evidence="3">
    <location>
        <begin position="123"/>
        <end position="155"/>
    </location>
</feature>
<feature type="repeat" description="ANK" evidence="3">
    <location>
        <begin position="90"/>
        <end position="122"/>
    </location>
</feature>
<proteinExistence type="predicted"/>
<dbReference type="Gene3D" id="1.25.40.20">
    <property type="entry name" value="Ankyrin repeat-containing domain"/>
    <property type="match status" value="2"/>
</dbReference>
<protein>
    <submittedName>
        <fullName evidence="4">Uncharacterized protein</fullName>
    </submittedName>
</protein>
<dbReference type="PANTHER" id="PTHR24171:SF8">
    <property type="entry name" value="BRCA1-ASSOCIATED RING DOMAIN PROTEIN 1"/>
    <property type="match status" value="1"/>
</dbReference>
<evidence type="ECO:0000256" key="3">
    <source>
        <dbReference type="PROSITE-ProRule" id="PRU00023"/>
    </source>
</evidence>
<evidence type="ECO:0000313" key="4">
    <source>
        <dbReference type="EMBL" id="KAK7141651.1"/>
    </source>
</evidence>
<evidence type="ECO:0000256" key="1">
    <source>
        <dbReference type="ARBA" id="ARBA00022737"/>
    </source>
</evidence>
<evidence type="ECO:0000256" key="2">
    <source>
        <dbReference type="ARBA" id="ARBA00023043"/>
    </source>
</evidence>
<dbReference type="PROSITE" id="PS50297">
    <property type="entry name" value="ANK_REP_REGION"/>
    <property type="match status" value="3"/>
</dbReference>
<dbReference type="GO" id="GO:0031436">
    <property type="term" value="C:BRCA1-BARD1 complex"/>
    <property type="evidence" value="ECO:0007669"/>
    <property type="project" value="TreeGrafter"/>
</dbReference>
<feature type="repeat" description="ANK" evidence="3">
    <location>
        <begin position="189"/>
        <end position="221"/>
    </location>
</feature>
<dbReference type="PRINTS" id="PR01415">
    <property type="entry name" value="ANKYRIN"/>
</dbReference>
<dbReference type="PANTHER" id="PTHR24171">
    <property type="entry name" value="ANKYRIN REPEAT DOMAIN-CONTAINING PROTEIN 39-RELATED"/>
    <property type="match status" value="1"/>
</dbReference>
<accession>A0AAN9CPK9</accession>
<dbReference type="EMBL" id="JAYKXH010000016">
    <property type="protein sequence ID" value="KAK7141651.1"/>
    <property type="molecule type" value="Genomic_DNA"/>
</dbReference>
<evidence type="ECO:0000313" key="5">
    <source>
        <dbReference type="Proteomes" id="UP001364617"/>
    </source>
</evidence>
<dbReference type="GO" id="GO:0004842">
    <property type="term" value="F:ubiquitin-protein transferase activity"/>
    <property type="evidence" value="ECO:0007669"/>
    <property type="project" value="TreeGrafter"/>
</dbReference>
<reference evidence="4 5" key="1">
    <citation type="submission" date="2024-02" db="EMBL/GenBank/DDBJ databases">
        <title>Chromosome-level genome assembly of the Eurasian Minnow (Phoxinus phoxinus).</title>
        <authorList>
            <person name="Oriowo T.O."/>
            <person name="Martin S."/>
            <person name="Stange M."/>
            <person name="Chrysostomakis Y."/>
            <person name="Brown T."/>
            <person name="Winkler S."/>
            <person name="Kukowka S."/>
            <person name="Myers E.W."/>
            <person name="Bohne A."/>
        </authorList>
    </citation>
    <scope>NUCLEOTIDE SEQUENCE [LARGE SCALE GENOMIC DNA]</scope>
    <source>
        <strain evidence="4">ZFMK-TIS-60720</strain>
        <tissue evidence="4">Whole Organism</tissue>
    </source>
</reference>
<dbReference type="GO" id="GO:0085020">
    <property type="term" value="P:protein K6-linked ubiquitination"/>
    <property type="evidence" value="ECO:0007669"/>
    <property type="project" value="TreeGrafter"/>
</dbReference>
<gene>
    <name evidence="4" type="ORF">R3I93_015714</name>
</gene>
<sequence length="246" mass="28105">MYVEEPEEEPYDPLFLPLSKLDTKLRNRQFLRTMGEVLKLAWLTDKTPEDVESIHRKLMPSFACRCVENNDFLSLQEILKHMDVDAGNYDGYTAMHIACETGNIDMVIQLLSIGATCQLTTRFGYTPLHLAIKDKHFDLIKILMQHGARVTQNPVRIGMDLIKAVRAKDYRLMHAWFLAGTNMNQCDYNGQTALHAAVEKRNELMVSKLLQYGATPEIADIWGRTAADDARKNNLHDILVLFNLPI</sequence>
<dbReference type="InterPro" id="IPR002110">
    <property type="entry name" value="Ankyrin_rpt"/>
</dbReference>
<dbReference type="InterPro" id="IPR036770">
    <property type="entry name" value="Ankyrin_rpt-contain_sf"/>
</dbReference>
<dbReference type="SMART" id="SM00248">
    <property type="entry name" value="ANK"/>
    <property type="match status" value="3"/>
</dbReference>
<keyword evidence="5" id="KW-1185">Reference proteome</keyword>
<keyword evidence="2 3" id="KW-0040">ANK repeat</keyword>
<dbReference type="PROSITE" id="PS50088">
    <property type="entry name" value="ANK_REPEAT"/>
    <property type="match status" value="3"/>
</dbReference>
<dbReference type="Pfam" id="PF12796">
    <property type="entry name" value="Ank_2"/>
    <property type="match status" value="2"/>
</dbReference>
<name>A0AAN9CPK9_9TELE</name>
<dbReference type="Proteomes" id="UP001364617">
    <property type="component" value="Unassembled WGS sequence"/>
</dbReference>